<sequence length="359" mass="38255">MAKLGSSGGGSTGVSKSEFRQLQREVNLLENGLAGPSLSSASADNLWSADEIYQFAKKSVVEIKVLKTTRGFFGQKTEKGLGSGFVYDASGHIVTNQHVVEGVEEILVRFHNGETVRAEVVGSDPYSDLAVLKVNPTGLDTELVPLELGNSSSLETGDRVVAVGNPFGLEGTTTFGIVSQTGRVLSSGTRYLIPGVIQIDAPINPGNSGGPLFNMRGEVIGITSAIRSGTGEFSGIGYAIPSDLVKRVVPSLIENGEYEYPWLGISGKKVSYQIAQERGLERTRGFLVKSVEEKGPSIGKLKKNDIILEIGGREVMGAGDILFYLALEKSPRENVSLKILRGGDRKTVTVELGTRPLAQ</sequence>
<dbReference type="GO" id="GO:0006508">
    <property type="term" value="P:proteolysis"/>
    <property type="evidence" value="ECO:0007669"/>
    <property type="project" value="UniProtKB-KW"/>
</dbReference>
<dbReference type="SMART" id="SM00228">
    <property type="entry name" value="PDZ"/>
    <property type="match status" value="1"/>
</dbReference>
<accession>A0A133UW28</accession>
<comment type="similarity">
    <text evidence="1">Belongs to the peptidase S1C family.</text>
</comment>
<keyword evidence="2" id="KW-0645">Protease</keyword>
<dbReference type="SUPFAM" id="SSF50156">
    <property type="entry name" value="PDZ domain-like"/>
    <property type="match status" value="1"/>
</dbReference>
<dbReference type="PRINTS" id="PR00834">
    <property type="entry name" value="PROTEASES2C"/>
</dbReference>
<reference evidence="5 6" key="1">
    <citation type="journal article" date="2016" name="Sci. Rep.">
        <title>Metabolic traits of an uncultured archaeal lineage -MSBL1- from brine pools of the Red Sea.</title>
        <authorList>
            <person name="Mwirichia R."/>
            <person name="Alam I."/>
            <person name="Rashid M."/>
            <person name="Vinu M."/>
            <person name="Ba-Alawi W."/>
            <person name="Anthony Kamau A."/>
            <person name="Kamanda Ngugi D."/>
            <person name="Goker M."/>
            <person name="Klenk H.P."/>
            <person name="Bajic V."/>
            <person name="Stingl U."/>
        </authorList>
    </citation>
    <scope>NUCLEOTIDE SEQUENCE [LARGE SCALE GENOMIC DNA]</scope>
    <source>
        <strain evidence="5">SCGC-AAA259I09</strain>
    </source>
</reference>
<dbReference type="EMBL" id="LHXR01000003">
    <property type="protein sequence ID" value="KXA98320.1"/>
    <property type="molecule type" value="Genomic_DNA"/>
</dbReference>
<dbReference type="Proteomes" id="UP000070463">
    <property type="component" value="Unassembled WGS sequence"/>
</dbReference>
<dbReference type="Gene3D" id="2.30.42.10">
    <property type="match status" value="1"/>
</dbReference>
<feature type="domain" description="PDZ" evidence="4">
    <location>
        <begin position="261"/>
        <end position="343"/>
    </location>
</feature>
<dbReference type="PANTHER" id="PTHR43343:SF3">
    <property type="entry name" value="PROTEASE DO-LIKE 8, CHLOROPLASTIC"/>
    <property type="match status" value="1"/>
</dbReference>
<comment type="caution">
    <text evidence="5">The sequence shown here is derived from an EMBL/GenBank/DDBJ whole genome shotgun (WGS) entry which is preliminary data.</text>
</comment>
<dbReference type="Pfam" id="PF13180">
    <property type="entry name" value="PDZ_2"/>
    <property type="match status" value="1"/>
</dbReference>
<keyword evidence="6" id="KW-1185">Reference proteome</keyword>
<dbReference type="PATRIC" id="fig|1698267.3.peg.852"/>
<keyword evidence="3" id="KW-0378">Hydrolase</keyword>
<dbReference type="InterPro" id="IPR036034">
    <property type="entry name" value="PDZ_sf"/>
</dbReference>
<dbReference type="Gene3D" id="2.40.10.10">
    <property type="entry name" value="Trypsin-like serine proteases"/>
    <property type="match status" value="2"/>
</dbReference>
<dbReference type="Pfam" id="PF13365">
    <property type="entry name" value="Trypsin_2"/>
    <property type="match status" value="1"/>
</dbReference>
<evidence type="ECO:0000259" key="4">
    <source>
        <dbReference type="SMART" id="SM00228"/>
    </source>
</evidence>
<dbReference type="InterPro" id="IPR001940">
    <property type="entry name" value="Peptidase_S1C"/>
</dbReference>
<evidence type="ECO:0000256" key="1">
    <source>
        <dbReference type="ARBA" id="ARBA00010541"/>
    </source>
</evidence>
<evidence type="ECO:0000313" key="6">
    <source>
        <dbReference type="Proteomes" id="UP000070463"/>
    </source>
</evidence>
<dbReference type="InterPro" id="IPR043504">
    <property type="entry name" value="Peptidase_S1_PA_chymotrypsin"/>
</dbReference>
<dbReference type="PANTHER" id="PTHR43343">
    <property type="entry name" value="PEPTIDASE S12"/>
    <property type="match status" value="1"/>
</dbReference>
<name>A0A133UW28_9EURY</name>
<evidence type="ECO:0000313" key="5">
    <source>
        <dbReference type="EMBL" id="KXA98320.1"/>
    </source>
</evidence>
<dbReference type="AlphaFoldDB" id="A0A133UW28"/>
<evidence type="ECO:0000256" key="2">
    <source>
        <dbReference type="ARBA" id="ARBA00022670"/>
    </source>
</evidence>
<dbReference type="SUPFAM" id="SSF50494">
    <property type="entry name" value="Trypsin-like serine proteases"/>
    <property type="match status" value="1"/>
</dbReference>
<proteinExistence type="inferred from homology"/>
<protein>
    <recommendedName>
        <fullName evidence="4">PDZ domain-containing protein</fullName>
    </recommendedName>
</protein>
<dbReference type="InterPro" id="IPR009003">
    <property type="entry name" value="Peptidase_S1_PA"/>
</dbReference>
<gene>
    <name evidence="5" type="ORF">AKJ37_00550</name>
</gene>
<dbReference type="GO" id="GO:0004252">
    <property type="term" value="F:serine-type endopeptidase activity"/>
    <property type="evidence" value="ECO:0007669"/>
    <property type="project" value="InterPro"/>
</dbReference>
<dbReference type="InterPro" id="IPR051201">
    <property type="entry name" value="Chloro_Bact_Ser_Proteases"/>
</dbReference>
<organism evidence="5 6">
    <name type="scientific">candidate division MSBL1 archaeon SCGC-AAA259I09</name>
    <dbReference type="NCBI Taxonomy" id="1698267"/>
    <lineage>
        <taxon>Archaea</taxon>
        <taxon>Methanobacteriati</taxon>
        <taxon>Methanobacteriota</taxon>
        <taxon>candidate division MSBL1</taxon>
    </lineage>
</organism>
<evidence type="ECO:0000256" key="3">
    <source>
        <dbReference type="ARBA" id="ARBA00022801"/>
    </source>
</evidence>
<dbReference type="InterPro" id="IPR001478">
    <property type="entry name" value="PDZ"/>
</dbReference>